<feature type="region of interest" description="Disordered" evidence="1">
    <location>
        <begin position="86"/>
        <end position="168"/>
    </location>
</feature>
<dbReference type="PANTHER" id="PTHR21847:SF1">
    <property type="entry name" value="EF-HAND CALCIUM-BINDING DOMAIN-CONTAINING PROTEIN 10"/>
    <property type="match status" value="1"/>
</dbReference>
<feature type="compositionally biased region" description="Basic residues" evidence="1">
    <location>
        <begin position="142"/>
        <end position="153"/>
    </location>
</feature>
<feature type="compositionally biased region" description="Polar residues" evidence="1">
    <location>
        <begin position="1"/>
        <end position="10"/>
    </location>
</feature>
<sequence>MSLLRTNGPSAPTYVLQGTDRGSFAFPTDQGRAGTQRGARRGCSGATVTTSRKVSQFFLPFPSRCPRGASRGRSRRGLLCSLSSRPCPPGSRRCAPHTAPVPRDGGGRGGEPRVPAAAPVARAAAPPRSAAALPPARCAQARPRRQRGQRGRRGCAASAPRLRPGARGHSDLLAERPREFLIQVLERVKAGRRAEGEYPFLMDEANVEAMFSLLDVLGQGSIRPAQYREALKTLGLSTEDLELEDDVEITLDEFKEGMKKKMLESWSVY</sequence>
<evidence type="ECO:0000313" key="2">
    <source>
        <dbReference type="Ensembl" id="ENSCPVP00000022801.2"/>
    </source>
</evidence>
<dbReference type="GO" id="GO:0005509">
    <property type="term" value="F:calcium ion binding"/>
    <property type="evidence" value="ECO:0007669"/>
    <property type="project" value="InterPro"/>
</dbReference>
<dbReference type="InterPro" id="IPR039879">
    <property type="entry name" value="EFC10"/>
</dbReference>
<reference evidence="2" key="2">
    <citation type="submission" date="2025-08" db="UniProtKB">
        <authorList>
            <consortium name="Ensembl"/>
        </authorList>
    </citation>
    <scope>IDENTIFICATION</scope>
</reference>
<organism evidence="2 3">
    <name type="scientific">Geospiza parvula</name>
    <name type="common">Small tree-finch</name>
    <name type="synonym">Camarhynchus parvulus</name>
    <dbReference type="NCBI Taxonomy" id="87175"/>
    <lineage>
        <taxon>Eukaryota</taxon>
        <taxon>Metazoa</taxon>
        <taxon>Chordata</taxon>
        <taxon>Craniata</taxon>
        <taxon>Vertebrata</taxon>
        <taxon>Euteleostomi</taxon>
        <taxon>Archelosauria</taxon>
        <taxon>Archosauria</taxon>
        <taxon>Dinosauria</taxon>
        <taxon>Saurischia</taxon>
        <taxon>Theropoda</taxon>
        <taxon>Coelurosauria</taxon>
        <taxon>Aves</taxon>
        <taxon>Neognathae</taxon>
        <taxon>Neoaves</taxon>
        <taxon>Telluraves</taxon>
        <taxon>Australaves</taxon>
        <taxon>Passeriformes</taxon>
        <taxon>Thraupidae</taxon>
        <taxon>Camarhynchus</taxon>
    </lineage>
</organism>
<feature type="compositionally biased region" description="Low complexity" evidence="1">
    <location>
        <begin position="112"/>
        <end position="141"/>
    </location>
</feature>
<evidence type="ECO:0000313" key="3">
    <source>
        <dbReference type="Proteomes" id="UP000694382"/>
    </source>
</evidence>
<dbReference type="Pfam" id="PF24548">
    <property type="entry name" value="EF_EFCAB10_C"/>
    <property type="match status" value="1"/>
</dbReference>
<reference evidence="2" key="3">
    <citation type="submission" date="2025-09" db="UniProtKB">
        <authorList>
            <consortium name="Ensembl"/>
        </authorList>
    </citation>
    <scope>IDENTIFICATION</scope>
</reference>
<dbReference type="Gene3D" id="1.10.238.10">
    <property type="entry name" value="EF-hand"/>
    <property type="match status" value="1"/>
</dbReference>
<dbReference type="InterPro" id="IPR002048">
    <property type="entry name" value="EF_hand_dom"/>
</dbReference>
<dbReference type="PANTHER" id="PTHR21847">
    <property type="entry name" value="EF-HAND CALCIUM-BINDING DOMAIN-CONTAINING PROTEIN 10"/>
    <property type="match status" value="1"/>
</dbReference>
<evidence type="ECO:0000256" key="1">
    <source>
        <dbReference type="SAM" id="MobiDB-lite"/>
    </source>
</evidence>
<dbReference type="InterPro" id="IPR056587">
    <property type="entry name" value="EF_EFCAB10_C"/>
</dbReference>
<proteinExistence type="predicted"/>
<keyword evidence="3" id="KW-1185">Reference proteome</keyword>
<accession>A0A8C3NL25</accession>
<protein>
    <submittedName>
        <fullName evidence="2">Uncharacterized protein</fullName>
    </submittedName>
</protein>
<name>A0A8C3NL25_GEOPR</name>
<dbReference type="PROSITE" id="PS50222">
    <property type="entry name" value="EF_HAND_2"/>
    <property type="match status" value="1"/>
</dbReference>
<dbReference type="Proteomes" id="UP000694382">
    <property type="component" value="Chromosome 1A"/>
</dbReference>
<dbReference type="InterPro" id="IPR011992">
    <property type="entry name" value="EF-hand-dom_pair"/>
</dbReference>
<dbReference type="SUPFAM" id="SSF47473">
    <property type="entry name" value="EF-hand"/>
    <property type="match status" value="1"/>
</dbReference>
<dbReference type="AlphaFoldDB" id="A0A8C3NL25"/>
<dbReference type="Ensembl" id="ENSCPVT00000023809.2">
    <property type="protein sequence ID" value="ENSCPVP00000022801.2"/>
    <property type="gene ID" value="ENSCPVG00000016321.2"/>
</dbReference>
<feature type="region of interest" description="Disordered" evidence="1">
    <location>
        <begin position="1"/>
        <end position="22"/>
    </location>
</feature>
<accession>A0A8U8C9L8</accession>
<reference evidence="2" key="1">
    <citation type="submission" date="2020-02" db="EMBL/GenBank/DDBJ databases">
        <authorList>
            <person name="Enbody D E."/>
            <person name="Pettersson E M."/>
        </authorList>
    </citation>
    <scope>NUCLEOTIDE SEQUENCE [LARGE SCALE GENOMIC DNA]</scope>
</reference>